<dbReference type="EMBL" id="CP001087">
    <property type="protein sequence ID" value="ACN16377.1"/>
    <property type="molecule type" value="Genomic_DNA"/>
</dbReference>
<dbReference type="eggNOG" id="COG1193">
    <property type="taxonomic scope" value="Bacteria"/>
</dbReference>
<gene>
    <name evidence="3" type="ordered locus">HRM2_33020</name>
</gene>
<keyword evidence="4" id="KW-1185">Reference proteome</keyword>
<accession>C0QLS3</accession>
<organism evidence="3 4">
    <name type="scientific">Desulforapulum autotrophicum (strain ATCC 43914 / DSM 3382 / VKM B-1955 / HRM2)</name>
    <name type="common">Desulfobacterium autotrophicum</name>
    <dbReference type="NCBI Taxonomy" id="177437"/>
    <lineage>
        <taxon>Bacteria</taxon>
        <taxon>Pseudomonadati</taxon>
        <taxon>Thermodesulfobacteriota</taxon>
        <taxon>Desulfobacteria</taxon>
        <taxon>Desulfobacterales</taxon>
        <taxon>Desulfobacteraceae</taxon>
        <taxon>Desulforapulum</taxon>
    </lineage>
</organism>
<feature type="domain" description="Smr" evidence="2">
    <location>
        <begin position="112"/>
        <end position="195"/>
    </location>
</feature>
<sequence>MSEAGLPATDQSCEQIPDTVSAVEPEPGSRQKSNPNDRNGLPILSRSTSLSRLFATKAQKIEDDEDFPSLLERSLRGKNGAALLRDKREKDFPEPVPLKKQLKRYPPPEEELDLHGDPAIRAVVRSESFVRTAWRAGEFTVSIVVGKGLHSEFGAVLPDVVEDLLVRLKKEGIVLWFEWDRKFKSRSGAVIVYLKQR</sequence>
<dbReference type="STRING" id="177437.HRM2_33020"/>
<evidence type="ECO:0000256" key="1">
    <source>
        <dbReference type="SAM" id="MobiDB-lite"/>
    </source>
</evidence>
<dbReference type="InterPro" id="IPR002625">
    <property type="entry name" value="Smr_dom"/>
</dbReference>
<dbReference type="SUPFAM" id="SSF160443">
    <property type="entry name" value="SMR domain-like"/>
    <property type="match status" value="1"/>
</dbReference>
<dbReference type="Proteomes" id="UP000000442">
    <property type="component" value="Chromosome"/>
</dbReference>
<proteinExistence type="predicted"/>
<dbReference type="HOGENOM" id="CLU_1382152_0_0_7"/>
<evidence type="ECO:0000259" key="2">
    <source>
        <dbReference type="PROSITE" id="PS50828"/>
    </source>
</evidence>
<evidence type="ECO:0000313" key="4">
    <source>
        <dbReference type="Proteomes" id="UP000000442"/>
    </source>
</evidence>
<dbReference type="KEGG" id="dat:HRM2_33020"/>
<dbReference type="AlphaFoldDB" id="C0QLS3"/>
<dbReference type="PROSITE" id="PS50828">
    <property type="entry name" value="SMR"/>
    <property type="match status" value="1"/>
</dbReference>
<protein>
    <recommendedName>
        <fullName evidence="2">Smr domain-containing protein</fullName>
    </recommendedName>
</protein>
<feature type="region of interest" description="Disordered" evidence="1">
    <location>
        <begin position="1"/>
        <end position="45"/>
    </location>
</feature>
<dbReference type="Pfam" id="PF01713">
    <property type="entry name" value="Smr"/>
    <property type="match status" value="1"/>
</dbReference>
<name>C0QLS3_DESAH</name>
<evidence type="ECO:0000313" key="3">
    <source>
        <dbReference type="EMBL" id="ACN16377.1"/>
    </source>
</evidence>
<dbReference type="InterPro" id="IPR036063">
    <property type="entry name" value="Smr_dom_sf"/>
</dbReference>
<reference evidence="3 4" key="1">
    <citation type="journal article" date="2009" name="Environ. Microbiol.">
        <title>Genome sequence of Desulfobacterium autotrophicum HRM2, a marine sulfate reducer oxidizing organic carbon completely to carbon dioxide.</title>
        <authorList>
            <person name="Strittmatter A.W."/>
            <person name="Liesegang H."/>
            <person name="Rabus R."/>
            <person name="Decker I."/>
            <person name="Amann J."/>
            <person name="Andres S."/>
            <person name="Henne A."/>
            <person name="Fricke W.F."/>
            <person name="Martinez-Arias R."/>
            <person name="Bartels D."/>
            <person name="Goesmann A."/>
            <person name="Krause L."/>
            <person name="Puehler A."/>
            <person name="Klenk H.P."/>
            <person name="Richter M."/>
            <person name="Schuler M."/>
            <person name="Gloeckner F.O."/>
            <person name="Meyerdierks A."/>
            <person name="Gottschalk G."/>
            <person name="Amann R."/>
        </authorList>
    </citation>
    <scope>NUCLEOTIDE SEQUENCE [LARGE SCALE GENOMIC DNA]</scope>
    <source>
        <strain evidence="4">ATCC 43914 / DSM 3382 / HRM2</strain>
    </source>
</reference>
<dbReference type="Gene3D" id="3.30.1370.110">
    <property type="match status" value="1"/>
</dbReference>